<keyword evidence="3" id="KW-1185">Reference proteome</keyword>
<sequence>MQSAGFRDVTAIAVLGKSWGGRVDERGARSKGQRKIKTQASTGVTGRPTNPLAPPTHMRALFRLVISAPPRGRHGDWTRHDEVLEAQESRCDDSPPPPAYPSISLTLPPAIVTSTSELARNEGLIV</sequence>
<dbReference type="EMBL" id="PZQS01000009">
    <property type="protein sequence ID" value="PVD24853.1"/>
    <property type="molecule type" value="Genomic_DNA"/>
</dbReference>
<name>A0A2T7NUL0_POMCA</name>
<dbReference type="AlphaFoldDB" id="A0A2T7NUL0"/>
<evidence type="ECO:0000256" key="1">
    <source>
        <dbReference type="SAM" id="MobiDB-lite"/>
    </source>
</evidence>
<proteinExistence type="predicted"/>
<reference evidence="2 3" key="1">
    <citation type="submission" date="2018-04" db="EMBL/GenBank/DDBJ databases">
        <title>The genome of golden apple snail Pomacea canaliculata provides insight into stress tolerance and invasive adaptation.</title>
        <authorList>
            <person name="Liu C."/>
            <person name="Liu B."/>
            <person name="Ren Y."/>
            <person name="Zhang Y."/>
            <person name="Wang H."/>
            <person name="Li S."/>
            <person name="Jiang F."/>
            <person name="Yin L."/>
            <person name="Zhang G."/>
            <person name="Qian W."/>
            <person name="Fan W."/>
        </authorList>
    </citation>
    <scope>NUCLEOTIDE SEQUENCE [LARGE SCALE GENOMIC DNA]</scope>
    <source>
        <strain evidence="2">SZHN2017</strain>
        <tissue evidence="2">Muscle</tissue>
    </source>
</reference>
<evidence type="ECO:0000313" key="3">
    <source>
        <dbReference type="Proteomes" id="UP000245119"/>
    </source>
</evidence>
<feature type="region of interest" description="Disordered" evidence="1">
    <location>
        <begin position="22"/>
        <end position="55"/>
    </location>
</feature>
<evidence type="ECO:0000313" key="2">
    <source>
        <dbReference type="EMBL" id="PVD24853.1"/>
    </source>
</evidence>
<protein>
    <submittedName>
        <fullName evidence="2">Uncharacterized protein</fullName>
    </submittedName>
</protein>
<dbReference type="Proteomes" id="UP000245119">
    <property type="component" value="Linkage Group LG9"/>
</dbReference>
<comment type="caution">
    <text evidence="2">The sequence shown here is derived from an EMBL/GenBank/DDBJ whole genome shotgun (WGS) entry which is preliminary data.</text>
</comment>
<feature type="compositionally biased region" description="Polar residues" evidence="1">
    <location>
        <begin position="38"/>
        <end position="48"/>
    </location>
</feature>
<accession>A0A2T7NUL0</accession>
<organism evidence="2 3">
    <name type="scientific">Pomacea canaliculata</name>
    <name type="common">Golden apple snail</name>
    <dbReference type="NCBI Taxonomy" id="400727"/>
    <lineage>
        <taxon>Eukaryota</taxon>
        <taxon>Metazoa</taxon>
        <taxon>Spiralia</taxon>
        <taxon>Lophotrochozoa</taxon>
        <taxon>Mollusca</taxon>
        <taxon>Gastropoda</taxon>
        <taxon>Caenogastropoda</taxon>
        <taxon>Architaenioglossa</taxon>
        <taxon>Ampullarioidea</taxon>
        <taxon>Ampullariidae</taxon>
        <taxon>Pomacea</taxon>
    </lineage>
</organism>
<gene>
    <name evidence="2" type="ORF">C0Q70_15340</name>
</gene>